<dbReference type="BioCyc" id="KPNE507522:GI0B-5100-MONOMER"/>
<dbReference type="KEGG" id="kpe:KPK_5127"/>
<dbReference type="Proteomes" id="UP000001734">
    <property type="component" value="Chromosome"/>
</dbReference>
<dbReference type="HOGENOM" id="CLU_219404_0_0_6"/>
<name>B5Y358_KLEV3</name>
<accession>B5Y358</accession>
<dbReference type="AlphaFoldDB" id="B5Y358"/>
<gene>
    <name evidence="1" type="ordered locus">KPK_5127</name>
</gene>
<reference evidence="1 2" key="1">
    <citation type="journal article" date="2008" name="PLoS Genet.">
        <title>Complete genome sequence of the N2-fixing broad host range endophyte Klebsiella pneumoniae 342 and virulence predictions verified in mice.</title>
        <authorList>
            <person name="Fouts D.E."/>
            <person name="Tyler H.L."/>
            <person name="DeBoy R.T."/>
            <person name="Daugherty S."/>
            <person name="Ren Q."/>
            <person name="Badger J.H."/>
            <person name="Durkin A.S."/>
            <person name="Huot H."/>
            <person name="Shrivastava S."/>
            <person name="Kothari S."/>
            <person name="Dodson R.J."/>
            <person name="Mohamoud Y."/>
            <person name="Khouri H."/>
            <person name="Roesch L.F."/>
            <person name="Krogfelt K.A."/>
            <person name="Struve C."/>
            <person name="Triplett E.W."/>
            <person name="Methe B.A."/>
        </authorList>
    </citation>
    <scope>NUCLEOTIDE SEQUENCE [LARGE SCALE GENOMIC DNA]</scope>
    <source>
        <strain evidence="1 2">342</strain>
    </source>
</reference>
<sequence length="40" mass="4441">MSQNTFYQNISLLRKSLLKAGLSADIIITVRALLNKSDFG</sequence>
<organism evidence="1 2">
    <name type="scientific">Klebsiella variicola (strain 342)</name>
    <name type="common">Klebsiella pneumoniae</name>
    <dbReference type="NCBI Taxonomy" id="507522"/>
    <lineage>
        <taxon>Bacteria</taxon>
        <taxon>Pseudomonadati</taxon>
        <taxon>Pseudomonadota</taxon>
        <taxon>Gammaproteobacteria</taxon>
        <taxon>Enterobacterales</taxon>
        <taxon>Enterobacteriaceae</taxon>
        <taxon>Klebsiella/Raoultella group</taxon>
        <taxon>Klebsiella</taxon>
        <taxon>Klebsiella pneumoniae complex</taxon>
    </lineage>
</organism>
<evidence type="ECO:0000313" key="1">
    <source>
        <dbReference type="EMBL" id="ACI11902.1"/>
    </source>
</evidence>
<dbReference type="EMBL" id="CP000964">
    <property type="protein sequence ID" value="ACI11902.1"/>
    <property type="molecule type" value="Genomic_DNA"/>
</dbReference>
<protein>
    <submittedName>
        <fullName evidence="1">Uncharacterized protein</fullName>
    </submittedName>
</protein>
<evidence type="ECO:0000313" key="2">
    <source>
        <dbReference type="Proteomes" id="UP000001734"/>
    </source>
</evidence>
<proteinExistence type="predicted"/>